<evidence type="ECO:0000313" key="3">
    <source>
        <dbReference type="Proteomes" id="UP000235388"/>
    </source>
</evidence>
<dbReference type="EMBL" id="PGCJ01000541">
    <property type="protein sequence ID" value="PLW26458.1"/>
    <property type="molecule type" value="Genomic_DNA"/>
</dbReference>
<protein>
    <submittedName>
        <fullName evidence="2">Uncharacterized protein</fullName>
    </submittedName>
</protein>
<feature type="region of interest" description="Disordered" evidence="1">
    <location>
        <begin position="97"/>
        <end position="124"/>
    </location>
</feature>
<evidence type="ECO:0000256" key="1">
    <source>
        <dbReference type="SAM" id="MobiDB-lite"/>
    </source>
</evidence>
<keyword evidence="3" id="KW-1185">Reference proteome</keyword>
<feature type="compositionally biased region" description="Acidic residues" evidence="1">
    <location>
        <begin position="106"/>
        <end position="115"/>
    </location>
</feature>
<sequence length="455" mass="50974">MPPGLFLAQLPNQSDHDSLGNIDDTLALSRQSLDITATPGSGQTGRRPRSPSARGNTSNFPFTLNNPRKLTHYALATQGSEAPASQRQRLLSAAPVRTHDPFSPSSDDEPEDVDQEGSSTEENNSQLLYIFTTLGVEADLQVIANELVQMGQIEQNAALLICLTAGIKQLDKMARMTVAGPARPLTGDGNNPGSLMSHKECVWRHRAAPCPSFSDLTKSFQMYLRHIARQAMLDENLEAYGADHREHSLFQAVMCCPSLNNNPPPPCQLKLNQKPGPFKLKHLPPRYLLDDPVSTASVIAQVKTHLKHVRHKARNVLLMGVLKNSTLHYISPIQELSRLLWRHFMNNNKTLTDKEINAHLTPRPLLRTRFAFMRMQTMHNHIRLGNEQALSQWDQIDIRLLELRRLPVNFTQHWQQLLCNKDTDLFGNSPADLDAINTADVFCPTNEEVKLRIAA</sequence>
<comment type="caution">
    <text evidence="2">The sequence shown here is derived from an EMBL/GenBank/DDBJ whole genome shotgun (WGS) entry which is preliminary data.</text>
</comment>
<dbReference type="Proteomes" id="UP000235388">
    <property type="component" value="Unassembled WGS sequence"/>
</dbReference>
<name>A0A2N5TM27_9BASI</name>
<dbReference type="OrthoDB" id="10534729at2759"/>
<organism evidence="2 3">
    <name type="scientific">Puccinia coronata f. sp. avenae</name>
    <dbReference type="NCBI Taxonomy" id="200324"/>
    <lineage>
        <taxon>Eukaryota</taxon>
        <taxon>Fungi</taxon>
        <taxon>Dikarya</taxon>
        <taxon>Basidiomycota</taxon>
        <taxon>Pucciniomycotina</taxon>
        <taxon>Pucciniomycetes</taxon>
        <taxon>Pucciniales</taxon>
        <taxon>Pucciniaceae</taxon>
        <taxon>Puccinia</taxon>
    </lineage>
</organism>
<dbReference type="AlphaFoldDB" id="A0A2N5TM27"/>
<reference evidence="2 3" key="1">
    <citation type="submission" date="2017-11" db="EMBL/GenBank/DDBJ databases">
        <title>De novo assembly and phasing of dikaryotic genomes from two isolates of Puccinia coronata f. sp. avenae, the causal agent of oat crown rust.</title>
        <authorList>
            <person name="Miller M.E."/>
            <person name="Zhang Y."/>
            <person name="Omidvar V."/>
            <person name="Sperschneider J."/>
            <person name="Schwessinger B."/>
            <person name="Raley C."/>
            <person name="Palmer J.M."/>
            <person name="Garnica D."/>
            <person name="Upadhyaya N."/>
            <person name="Rathjen J."/>
            <person name="Taylor J.M."/>
            <person name="Park R.F."/>
            <person name="Dodds P.N."/>
            <person name="Hirsch C.D."/>
            <person name="Kianian S.F."/>
            <person name="Figueroa M."/>
        </authorList>
    </citation>
    <scope>NUCLEOTIDE SEQUENCE [LARGE SCALE GENOMIC DNA]</scope>
    <source>
        <strain evidence="2">12NC29</strain>
    </source>
</reference>
<accession>A0A2N5TM27</accession>
<gene>
    <name evidence="2" type="ORF">PCANC_26762</name>
</gene>
<feature type="compositionally biased region" description="Polar residues" evidence="1">
    <location>
        <begin position="53"/>
        <end position="65"/>
    </location>
</feature>
<evidence type="ECO:0000313" key="2">
    <source>
        <dbReference type="EMBL" id="PLW26458.1"/>
    </source>
</evidence>
<proteinExistence type="predicted"/>
<dbReference type="STRING" id="200324.A0A2N5TM27"/>
<feature type="region of interest" description="Disordered" evidence="1">
    <location>
        <begin position="34"/>
        <end position="65"/>
    </location>
</feature>